<dbReference type="RefSeq" id="WP_120711192.1">
    <property type="nucleotide sequence ID" value="NZ_RBCJ01000002.1"/>
</dbReference>
<proteinExistence type="predicted"/>
<dbReference type="AlphaFoldDB" id="A0A3B0CDM6"/>
<keyword evidence="1" id="KW-0472">Membrane</keyword>
<evidence type="ECO:0000313" key="3">
    <source>
        <dbReference type="Proteomes" id="UP000276603"/>
    </source>
</evidence>
<keyword evidence="3" id="KW-1185">Reference proteome</keyword>
<comment type="caution">
    <text evidence="2">The sequence shown here is derived from an EMBL/GenBank/DDBJ whole genome shotgun (WGS) entry which is preliminary data.</text>
</comment>
<sequence>MNISVFGVIGITLILIEIYSKTLADYIENSIIELPKKLIQLAKTTFNPKGKAVKLKNKLFLVGLILGIVGFILLNISDNLYTIGFVFIFFGLWIPALWGVAMIWSPVLAFIFKAFNFLTRGKALAGMGLLMAVFDIIS</sequence>
<feature type="transmembrane region" description="Helical" evidence="1">
    <location>
        <begin position="83"/>
        <end position="112"/>
    </location>
</feature>
<evidence type="ECO:0000256" key="1">
    <source>
        <dbReference type="SAM" id="Phobius"/>
    </source>
</evidence>
<name>A0A3B0CDM6_9FLAO</name>
<feature type="transmembrane region" description="Helical" evidence="1">
    <location>
        <begin position="59"/>
        <end position="77"/>
    </location>
</feature>
<keyword evidence="1" id="KW-0812">Transmembrane</keyword>
<protein>
    <submittedName>
        <fullName evidence="2">Uncharacterized protein</fullName>
    </submittedName>
</protein>
<keyword evidence="1" id="KW-1133">Transmembrane helix</keyword>
<dbReference type="Proteomes" id="UP000276603">
    <property type="component" value="Unassembled WGS sequence"/>
</dbReference>
<reference evidence="2 3" key="1">
    <citation type="submission" date="2018-10" db="EMBL/GenBank/DDBJ databases">
        <title>Ulvibacterium marinum gen. nov., sp. nov., a novel marine bacterium of the family Flavobacteriaceae, isolated from a culture of the green alga Ulva prolifera.</title>
        <authorList>
            <person name="Zhang Z."/>
        </authorList>
    </citation>
    <scope>NUCLEOTIDE SEQUENCE [LARGE SCALE GENOMIC DNA]</scope>
    <source>
        <strain evidence="2 3">CCMM003</strain>
    </source>
</reference>
<accession>A0A3B0CDM6</accession>
<gene>
    <name evidence="2" type="ORF">D7Z94_08785</name>
</gene>
<organism evidence="2 3">
    <name type="scientific">Ulvibacterium marinum</name>
    <dbReference type="NCBI Taxonomy" id="2419782"/>
    <lineage>
        <taxon>Bacteria</taxon>
        <taxon>Pseudomonadati</taxon>
        <taxon>Bacteroidota</taxon>
        <taxon>Flavobacteriia</taxon>
        <taxon>Flavobacteriales</taxon>
        <taxon>Flavobacteriaceae</taxon>
        <taxon>Ulvibacterium</taxon>
    </lineage>
</organism>
<dbReference type="EMBL" id="RBCJ01000002">
    <property type="protein sequence ID" value="RKN81036.1"/>
    <property type="molecule type" value="Genomic_DNA"/>
</dbReference>
<evidence type="ECO:0000313" key="2">
    <source>
        <dbReference type="EMBL" id="RKN81036.1"/>
    </source>
</evidence>